<evidence type="ECO:0000259" key="1">
    <source>
        <dbReference type="Pfam" id="PF00149"/>
    </source>
</evidence>
<dbReference type="InterPro" id="IPR004843">
    <property type="entry name" value="Calcineurin-like_PHP"/>
</dbReference>
<dbReference type="PANTHER" id="PTHR30337">
    <property type="entry name" value="COMPONENT OF ATP-DEPENDENT DSDNA EXONUCLEASE"/>
    <property type="match status" value="1"/>
</dbReference>
<protein>
    <submittedName>
        <fullName evidence="3">Putative calcineurin-like phosphoesterase</fullName>
    </submittedName>
</protein>
<evidence type="ECO:0000313" key="4">
    <source>
        <dbReference type="EMBL" id="QJI03524.1"/>
    </source>
</evidence>
<dbReference type="GO" id="GO:0016787">
    <property type="term" value="F:hydrolase activity"/>
    <property type="evidence" value="ECO:0007669"/>
    <property type="project" value="InterPro"/>
</dbReference>
<gene>
    <name evidence="2" type="ORF">MM415A02077_0008</name>
    <name evidence="3" type="ORF">MM415B02703_0007</name>
    <name evidence="4" type="ORF">TM448B04602_0007</name>
</gene>
<dbReference type="PANTHER" id="PTHR30337:SF0">
    <property type="entry name" value="NUCLEASE SBCCD SUBUNIT D"/>
    <property type="match status" value="1"/>
</dbReference>
<dbReference type="Pfam" id="PF00149">
    <property type="entry name" value="Metallophos"/>
    <property type="match status" value="1"/>
</dbReference>
<reference evidence="3" key="1">
    <citation type="submission" date="2020-03" db="EMBL/GenBank/DDBJ databases">
        <title>The deep terrestrial virosphere.</title>
        <authorList>
            <person name="Holmfeldt K."/>
            <person name="Nilsson E."/>
            <person name="Simone D."/>
            <person name="Lopez-Fernandez M."/>
            <person name="Wu X."/>
            <person name="de Brujin I."/>
            <person name="Lundin D."/>
            <person name="Andersson A."/>
            <person name="Bertilsson S."/>
            <person name="Dopson M."/>
        </authorList>
    </citation>
    <scope>NUCLEOTIDE SEQUENCE</scope>
    <source>
        <strain evidence="2">MM415A02077</strain>
        <strain evidence="3">MM415B02703</strain>
        <strain evidence="4">TM448B04602</strain>
    </source>
</reference>
<accession>A0A6M3L645</accession>
<dbReference type="Gene3D" id="3.60.21.10">
    <property type="match status" value="1"/>
</dbReference>
<dbReference type="InterPro" id="IPR050535">
    <property type="entry name" value="DNA_Repair-Maintenance_Comp"/>
</dbReference>
<dbReference type="AlphaFoldDB" id="A0A6M3L645"/>
<dbReference type="InterPro" id="IPR029052">
    <property type="entry name" value="Metallo-depent_PP-like"/>
</dbReference>
<evidence type="ECO:0000313" key="2">
    <source>
        <dbReference type="EMBL" id="QJA74216.1"/>
    </source>
</evidence>
<evidence type="ECO:0000313" key="3">
    <source>
        <dbReference type="EMBL" id="QJA88725.1"/>
    </source>
</evidence>
<sequence length="311" mass="36113">MKLLITGDWHITDKTPVNRLDDFPKTQEDKIDWILQTAIDNDCNGILQPGDIFDSSRASDYLKQFWIEKFRQWEERLTICTVFGNHDLRFHGSNTENTPLMVLHKAEAIIILQDKVMHLDDDIYIYGCSWGQDIPKKQNFSGTHILLIHKMLIDEKLWPGQEAQGAKAFLLNSEFDIIVSGDNHQSFMVDSKDKFLINCGSLMRDSIDQEDHKPHIWIIDTTPLDVKHPKPGQVVRTKIDIPIKPFKEVMNVEKATEQKEKNKELETFIESLKNDVKLEGLDFPQNLEKYMKENELEEQTTAIIKEIMYGS</sequence>
<dbReference type="EMBL" id="MT142082">
    <property type="protein sequence ID" value="QJA74216.1"/>
    <property type="molecule type" value="Genomic_DNA"/>
</dbReference>
<feature type="domain" description="Calcineurin-like phosphoesterase" evidence="1">
    <location>
        <begin position="1"/>
        <end position="185"/>
    </location>
</feature>
<proteinExistence type="predicted"/>
<organism evidence="3">
    <name type="scientific">viral metagenome</name>
    <dbReference type="NCBI Taxonomy" id="1070528"/>
    <lineage>
        <taxon>unclassified sequences</taxon>
        <taxon>metagenomes</taxon>
        <taxon>organismal metagenomes</taxon>
    </lineage>
</organism>
<name>A0A6M3L645_9ZZZZ</name>
<dbReference type="SUPFAM" id="SSF56300">
    <property type="entry name" value="Metallo-dependent phosphatases"/>
    <property type="match status" value="1"/>
</dbReference>
<dbReference type="EMBL" id="MT142800">
    <property type="protein sequence ID" value="QJA88725.1"/>
    <property type="molecule type" value="Genomic_DNA"/>
</dbReference>
<dbReference type="EMBL" id="MT145095">
    <property type="protein sequence ID" value="QJI03524.1"/>
    <property type="molecule type" value="Genomic_DNA"/>
</dbReference>